<evidence type="ECO:0000256" key="4">
    <source>
        <dbReference type="ARBA" id="ARBA00023033"/>
    </source>
</evidence>
<dbReference type="GO" id="GO:0008726">
    <property type="term" value="F:alkanesulfonate monooxygenase activity"/>
    <property type="evidence" value="ECO:0007669"/>
    <property type="project" value="TreeGrafter"/>
</dbReference>
<gene>
    <name evidence="6" type="ORF">HNR40_004715</name>
</gene>
<dbReference type="InterPro" id="IPR036661">
    <property type="entry name" value="Luciferase-like_sf"/>
</dbReference>
<evidence type="ECO:0000256" key="1">
    <source>
        <dbReference type="ARBA" id="ARBA00022630"/>
    </source>
</evidence>
<reference evidence="6 7" key="1">
    <citation type="submission" date="2020-08" db="EMBL/GenBank/DDBJ databases">
        <title>Genomic Encyclopedia of Type Strains, Phase IV (KMG-IV): sequencing the most valuable type-strain genomes for metagenomic binning, comparative biology and taxonomic classification.</title>
        <authorList>
            <person name="Goeker M."/>
        </authorList>
    </citation>
    <scope>NUCLEOTIDE SEQUENCE [LARGE SCALE GENOMIC DNA]</scope>
    <source>
        <strain evidence="6 7">DSM 45385</strain>
    </source>
</reference>
<protein>
    <submittedName>
        <fullName evidence="6">Alkanesulfonate monooxygenase SsuD/methylene tetrahydromethanopterin reductase-like flavin-dependent oxidoreductase (Luciferase family)</fullName>
    </submittedName>
</protein>
<evidence type="ECO:0000259" key="5">
    <source>
        <dbReference type="Pfam" id="PF00296"/>
    </source>
</evidence>
<name>A0A7W8A486_9ACTN</name>
<keyword evidence="4 6" id="KW-0503">Monooxygenase</keyword>
<dbReference type="SUPFAM" id="SSF51679">
    <property type="entry name" value="Bacterial luciferase-like"/>
    <property type="match status" value="1"/>
</dbReference>
<proteinExistence type="predicted"/>
<feature type="domain" description="Luciferase-like" evidence="5">
    <location>
        <begin position="18"/>
        <end position="213"/>
    </location>
</feature>
<keyword evidence="2" id="KW-0288">FMN</keyword>
<dbReference type="Pfam" id="PF00296">
    <property type="entry name" value="Bac_luciferase"/>
    <property type="match status" value="1"/>
</dbReference>
<dbReference type="Proteomes" id="UP000568380">
    <property type="component" value="Unassembled WGS sequence"/>
</dbReference>
<dbReference type="InterPro" id="IPR050172">
    <property type="entry name" value="SsuD_RutA_monooxygenase"/>
</dbReference>
<dbReference type="AlphaFoldDB" id="A0A7W8A486"/>
<keyword evidence="7" id="KW-1185">Reference proteome</keyword>
<dbReference type="PANTHER" id="PTHR42847">
    <property type="entry name" value="ALKANESULFONATE MONOOXYGENASE"/>
    <property type="match status" value="1"/>
</dbReference>
<comment type="caution">
    <text evidence="6">The sequence shown here is derived from an EMBL/GenBank/DDBJ whole genome shotgun (WGS) entry which is preliminary data.</text>
</comment>
<keyword evidence="3" id="KW-0560">Oxidoreductase</keyword>
<keyword evidence="1" id="KW-0285">Flavoprotein</keyword>
<dbReference type="PANTHER" id="PTHR42847:SF4">
    <property type="entry name" value="ALKANESULFONATE MONOOXYGENASE-RELATED"/>
    <property type="match status" value="1"/>
</dbReference>
<evidence type="ECO:0000313" key="7">
    <source>
        <dbReference type="Proteomes" id="UP000568380"/>
    </source>
</evidence>
<dbReference type="EMBL" id="JACHIN010000006">
    <property type="protein sequence ID" value="MBB5079229.1"/>
    <property type="molecule type" value="Genomic_DNA"/>
</dbReference>
<dbReference type="GO" id="GO:0046306">
    <property type="term" value="P:alkanesulfonate catabolic process"/>
    <property type="evidence" value="ECO:0007669"/>
    <property type="project" value="TreeGrafter"/>
</dbReference>
<sequence>MLKLGVTLPSFGVDESAGVREHARHAEDLGLESIWVGDHLIPVRPYLDSTIVLATAAAVTERVKLGFGVMILALRPVAWAAKQIASLQHLSGGRILLGVGSGGPVHGEAAWHAVGVPYAERARRTDAALEILPGLVEGKPTTLNGEEITLSPGAPMPPILIGAGPVRRAARFADESYPAFATPADVAEHARRLTELAAAYGRPAPRITIGLSAGLGDLPPSVLDAQARSLMEYGMTEQDARDGLLTGPPEAAAERLAALAEAGAHRVIAMPFPEDRLRQSELLAETGRILQARR</sequence>
<evidence type="ECO:0000256" key="2">
    <source>
        <dbReference type="ARBA" id="ARBA00022643"/>
    </source>
</evidence>
<accession>A0A7W8A486</accession>
<dbReference type="Gene3D" id="3.20.20.30">
    <property type="entry name" value="Luciferase-like domain"/>
    <property type="match status" value="1"/>
</dbReference>
<dbReference type="InterPro" id="IPR011251">
    <property type="entry name" value="Luciferase-like_dom"/>
</dbReference>
<evidence type="ECO:0000256" key="3">
    <source>
        <dbReference type="ARBA" id="ARBA00023002"/>
    </source>
</evidence>
<dbReference type="RefSeq" id="WP_184964699.1">
    <property type="nucleotide sequence ID" value="NZ_JACHIN010000006.1"/>
</dbReference>
<organism evidence="6 7">
    <name type="scientific">Nonomuraea endophytica</name>
    <dbReference type="NCBI Taxonomy" id="714136"/>
    <lineage>
        <taxon>Bacteria</taxon>
        <taxon>Bacillati</taxon>
        <taxon>Actinomycetota</taxon>
        <taxon>Actinomycetes</taxon>
        <taxon>Streptosporangiales</taxon>
        <taxon>Streptosporangiaceae</taxon>
        <taxon>Nonomuraea</taxon>
    </lineage>
</organism>
<evidence type="ECO:0000313" key="6">
    <source>
        <dbReference type="EMBL" id="MBB5079229.1"/>
    </source>
</evidence>